<dbReference type="InterPro" id="IPR007387">
    <property type="entry name" value="TRAP_DctQ"/>
</dbReference>
<dbReference type="OrthoDB" id="6900059at2"/>
<dbReference type="STRING" id="349521.HCH_05775"/>
<evidence type="ECO:0000256" key="2">
    <source>
        <dbReference type="ARBA" id="ARBA00022448"/>
    </source>
</evidence>
<evidence type="ECO:0000313" key="11">
    <source>
        <dbReference type="EMBL" id="ABC32426.1"/>
    </source>
</evidence>
<keyword evidence="12" id="KW-1185">Reference proteome</keyword>
<reference evidence="11 12" key="1">
    <citation type="journal article" date="2005" name="Nucleic Acids Res.">
        <title>Genomic blueprint of Hahella chejuensis, a marine microbe producing an algicidal agent.</title>
        <authorList>
            <person name="Jeong H."/>
            <person name="Yim J.H."/>
            <person name="Lee C."/>
            <person name="Choi S.-H."/>
            <person name="Park Y.K."/>
            <person name="Yoon S.H."/>
            <person name="Hur C.-G."/>
            <person name="Kang H.-Y."/>
            <person name="Kim D."/>
            <person name="Lee H.H."/>
            <person name="Park K.H."/>
            <person name="Park S.-H."/>
            <person name="Park H.-S."/>
            <person name="Lee H.K."/>
            <person name="Oh T.K."/>
            <person name="Kim J.F."/>
        </authorList>
    </citation>
    <scope>NUCLEOTIDE SEQUENCE [LARGE SCALE GENOMIC DNA]</scope>
    <source>
        <strain evidence="11 12">KCTC 2396</strain>
    </source>
</reference>
<dbReference type="RefSeq" id="WP_011399485.1">
    <property type="nucleotide sequence ID" value="NC_007645.1"/>
</dbReference>
<evidence type="ECO:0000256" key="6">
    <source>
        <dbReference type="ARBA" id="ARBA00022989"/>
    </source>
</evidence>
<dbReference type="KEGG" id="hch:HCH_05775"/>
<dbReference type="GO" id="GO:0022857">
    <property type="term" value="F:transmembrane transporter activity"/>
    <property type="evidence" value="ECO:0007669"/>
    <property type="project" value="UniProtKB-UniRule"/>
</dbReference>
<evidence type="ECO:0000259" key="10">
    <source>
        <dbReference type="Pfam" id="PF04290"/>
    </source>
</evidence>
<evidence type="ECO:0000256" key="5">
    <source>
        <dbReference type="ARBA" id="ARBA00022692"/>
    </source>
</evidence>
<evidence type="ECO:0000256" key="9">
    <source>
        <dbReference type="RuleBase" id="RU369079"/>
    </source>
</evidence>
<evidence type="ECO:0000256" key="8">
    <source>
        <dbReference type="ARBA" id="ARBA00038436"/>
    </source>
</evidence>
<keyword evidence="7" id="KW-0472">Membrane</keyword>
<comment type="similarity">
    <text evidence="8 9">Belongs to the TRAP transporter small permease family.</text>
</comment>
<keyword evidence="4 9" id="KW-0997">Cell inner membrane</keyword>
<keyword evidence="6" id="KW-1133">Transmembrane helix</keyword>
<gene>
    <name evidence="11" type="ordered locus">HCH_05775</name>
</gene>
<evidence type="ECO:0000256" key="7">
    <source>
        <dbReference type="ARBA" id="ARBA00023136"/>
    </source>
</evidence>
<keyword evidence="5" id="KW-0812">Transmembrane</keyword>
<comment type="subcellular location">
    <subcellularLocation>
        <location evidence="1 9">Cell inner membrane</location>
        <topology evidence="1 9">Multi-pass membrane protein</topology>
    </subcellularLocation>
</comment>
<dbReference type="AlphaFoldDB" id="Q2SA98"/>
<dbReference type="GO" id="GO:0015740">
    <property type="term" value="P:C4-dicarboxylate transport"/>
    <property type="evidence" value="ECO:0007669"/>
    <property type="project" value="TreeGrafter"/>
</dbReference>
<dbReference type="PANTHER" id="PTHR35011:SF10">
    <property type="entry name" value="TRAP TRANSPORTER SMALL PERMEASE PROTEIN"/>
    <property type="match status" value="1"/>
</dbReference>
<dbReference type="InterPro" id="IPR055348">
    <property type="entry name" value="DctQ"/>
</dbReference>
<keyword evidence="3" id="KW-1003">Cell membrane</keyword>
<evidence type="ECO:0000313" key="12">
    <source>
        <dbReference type="Proteomes" id="UP000000238"/>
    </source>
</evidence>
<proteinExistence type="inferred from homology"/>
<comment type="function">
    <text evidence="9">Part of the tripartite ATP-independent periplasmic (TRAP) transport system.</text>
</comment>
<feature type="domain" description="Tripartite ATP-independent periplasmic transporters DctQ component" evidence="10">
    <location>
        <begin position="39"/>
        <end position="169"/>
    </location>
</feature>
<evidence type="ECO:0000256" key="1">
    <source>
        <dbReference type="ARBA" id="ARBA00004429"/>
    </source>
</evidence>
<sequence length="173" mass="18742">MIALSTYPALRQSVRTADAWLAVAAQCSAYLSGAALVAIVMVVTTSVFGRWLFGTAVTGDFEIVEIGVATAIFYTFPACQYGYKHLAVDLLVKRLPLALEKAACAIAELALCLIFAFIGWRLIHGAEEYFSYNEQTMILAIPLGWVLLACAPPCFLSALIAMSNLLQKLVTDK</sequence>
<dbReference type="PANTHER" id="PTHR35011">
    <property type="entry name" value="2,3-DIKETO-L-GULONATE TRAP TRANSPORTER SMALL PERMEASE PROTEIN YIAM"/>
    <property type="match status" value="1"/>
</dbReference>
<accession>Q2SA98</accession>
<protein>
    <recommendedName>
        <fullName evidence="9">TRAP transporter small permease protein</fullName>
    </recommendedName>
</protein>
<evidence type="ECO:0000256" key="4">
    <source>
        <dbReference type="ARBA" id="ARBA00022519"/>
    </source>
</evidence>
<organism evidence="11 12">
    <name type="scientific">Hahella chejuensis (strain KCTC 2396)</name>
    <dbReference type="NCBI Taxonomy" id="349521"/>
    <lineage>
        <taxon>Bacteria</taxon>
        <taxon>Pseudomonadati</taxon>
        <taxon>Pseudomonadota</taxon>
        <taxon>Gammaproteobacteria</taxon>
        <taxon>Oceanospirillales</taxon>
        <taxon>Hahellaceae</taxon>
        <taxon>Hahella</taxon>
    </lineage>
</organism>
<comment type="subunit">
    <text evidence="9">The complex comprises the extracytoplasmic solute receptor protein and the two transmembrane proteins.</text>
</comment>
<dbReference type="eggNOG" id="COG3090">
    <property type="taxonomic scope" value="Bacteria"/>
</dbReference>
<dbReference type="GO" id="GO:0005886">
    <property type="term" value="C:plasma membrane"/>
    <property type="evidence" value="ECO:0007669"/>
    <property type="project" value="UniProtKB-SubCell"/>
</dbReference>
<evidence type="ECO:0000256" key="3">
    <source>
        <dbReference type="ARBA" id="ARBA00022475"/>
    </source>
</evidence>
<dbReference type="EMBL" id="CP000155">
    <property type="protein sequence ID" value="ABC32426.1"/>
    <property type="molecule type" value="Genomic_DNA"/>
</dbReference>
<dbReference type="Pfam" id="PF04290">
    <property type="entry name" value="DctQ"/>
    <property type="match status" value="1"/>
</dbReference>
<dbReference type="HOGENOM" id="CLU_086356_8_1_6"/>
<dbReference type="Proteomes" id="UP000000238">
    <property type="component" value="Chromosome"/>
</dbReference>
<name>Q2SA98_HAHCH</name>
<keyword evidence="2 9" id="KW-0813">Transport</keyword>